<evidence type="ECO:0000313" key="4">
    <source>
        <dbReference type="Proteomes" id="UP000217954"/>
    </source>
</evidence>
<feature type="region of interest" description="Disordered" evidence="1">
    <location>
        <begin position="50"/>
        <end position="77"/>
    </location>
</feature>
<feature type="compositionally biased region" description="Basic and acidic residues" evidence="1">
    <location>
        <begin position="66"/>
        <end position="77"/>
    </location>
</feature>
<dbReference type="Proteomes" id="UP000217954">
    <property type="component" value="Chromosome"/>
</dbReference>
<proteinExistence type="predicted"/>
<reference evidence="3 4" key="2">
    <citation type="journal article" date="2017" name="Int. J. Syst. Evol. Microbiol.">
        <title>Mycobacterium stephanolepidis sp. nov., a rapidly growing species related to Mycobacterium chelonae, isolated from marine teleost fish, Stephanolepis cirrhifer.</title>
        <authorList>
            <person name="Fukano H."/>
            <person name="Wada S."/>
            <person name="Kurata O."/>
            <person name="Katayama K."/>
            <person name="Fujiwara N."/>
            <person name="Hoshino Y."/>
        </authorList>
    </citation>
    <scope>NUCLEOTIDE SEQUENCE [LARGE SCALE GENOMIC DNA]</scope>
    <source>
        <strain evidence="3 4">NJB0901</strain>
    </source>
</reference>
<dbReference type="AlphaFoldDB" id="A0A1Z4EV94"/>
<dbReference type="EMBL" id="AP018165">
    <property type="protein sequence ID" value="BAX96872.1"/>
    <property type="molecule type" value="Genomic_DNA"/>
</dbReference>
<dbReference type="KEGG" id="mste:MSTE_01549"/>
<protein>
    <submittedName>
        <fullName evidence="3">Uncharacterized protein</fullName>
    </submittedName>
</protein>
<sequence>MKRLATVAAVGAALMFGSYVPTAIADPSTPSPAPSAGSASAGKFCSKDLEDKTGKASDGTVLTCTKGDDGKDRWAKS</sequence>
<keyword evidence="2" id="KW-0732">Signal</keyword>
<accession>A0A1Z4EV94</accession>
<organism evidence="3 4">
    <name type="scientific">[Mycobacterium] stephanolepidis</name>
    <dbReference type="NCBI Taxonomy" id="1520670"/>
    <lineage>
        <taxon>Bacteria</taxon>
        <taxon>Bacillati</taxon>
        <taxon>Actinomycetota</taxon>
        <taxon>Actinomycetes</taxon>
        <taxon>Mycobacteriales</taxon>
        <taxon>Mycobacteriaceae</taxon>
        <taxon>Mycobacteroides</taxon>
    </lineage>
</organism>
<evidence type="ECO:0000313" key="3">
    <source>
        <dbReference type="EMBL" id="BAX96872.1"/>
    </source>
</evidence>
<evidence type="ECO:0000256" key="2">
    <source>
        <dbReference type="SAM" id="SignalP"/>
    </source>
</evidence>
<gene>
    <name evidence="3" type="ORF">MSTE_01549</name>
</gene>
<evidence type="ECO:0000256" key="1">
    <source>
        <dbReference type="SAM" id="MobiDB-lite"/>
    </source>
</evidence>
<feature type="chain" id="PRO_5012554678" evidence="2">
    <location>
        <begin position="26"/>
        <end position="77"/>
    </location>
</feature>
<keyword evidence="4" id="KW-1185">Reference proteome</keyword>
<feature type="signal peptide" evidence="2">
    <location>
        <begin position="1"/>
        <end position="25"/>
    </location>
</feature>
<dbReference type="OrthoDB" id="4763942at2"/>
<name>A0A1Z4EV94_9MYCO</name>
<reference evidence="4" key="1">
    <citation type="journal article" date="2017" name="Genome Announc.">
        <title>Complete Genome Sequence of Mycobacterium stephanolepidis.</title>
        <authorList>
            <person name="Fukano H."/>
            <person name="Yoshida M."/>
            <person name="Katayama Y."/>
            <person name="Omatsu T."/>
            <person name="Mizutani T."/>
            <person name="Kurata O."/>
            <person name="Wada S."/>
            <person name="Hoshino Y."/>
        </authorList>
    </citation>
    <scope>NUCLEOTIDE SEQUENCE [LARGE SCALE GENOMIC DNA]</scope>
    <source>
        <strain evidence="4">NJB0901</strain>
    </source>
</reference>